<proteinExistence type="predicted"/>
<accession>A0A2T7PWI5</accession>
<dbReference type="AlphaFoldDB" id="A0A2T7PWI5"/>
<evidence type="ECO:0000313" key="3">
    <source>
        <dbReference type="EMBL" id="PVD37750.1"/>
    </source>
</evidence>
<gene>
    <name evidence="3" type="ORF">C0Q70_00351</name>
</gene>
<keyword evidence="2" id="KW-0472">Membrane</keyword>
<protein>
    <submittedName>
        <fullName evidence="3">Uncharacterized protein</fullName>
    </submittedName>
</protein>
<keyword evidence="4" id="KW-1185">Reference proteome</keyword>
<dbReference type="EMBL" id="PZQS01000001">
    <property type="protein sequence ID" value="PVD37750.1"/>
    <property type="molecule type" value="Genomic_DNA"/>
</dbReference>
<feature type="transmembrane region" description="Helical" evidence="2">
    <location>
        <begin position="207"/>
        <end position="231"/>
    </location>
</feature>
<name>A0A2T7PWI5_POMCA</name>
<sequence length="335" mass="37422">MTSTVRIRFTVDTVRCYYKCLVGLGPVTLELVDPNSERTNSRLACLEAGDDRLLWFDDKILCSTLLQLHTNVYLQSWSTMILPSSCRTHLVCHHIHLAVYVMLLSFNTGVTAAPARGGKSRSPSWDNCYGRHCEVGEYCGLNEPFLSCRPCTHIAVWCNNTKYVEEHFFPCLQTCKLLLLEKTFSGLLNKTSELEARLNEPTEDNTILKIAVGCTGLMALIALFAVVLACVTGRKPYRQLQHPQMTAIAPPARKSVVLLFSKHLCSMTRCCCHRQPDIHLNSRGQPYGLAETAIRETIDDDDRSSNMVIPGGGTAHQPQDARDFNTDSSLLHFSV</sequence>
<keyword evidence="2" id="KW-1133">Transmembrane helix</keyword>
<dbReference type="Proteomes" id="UP000245119">
    <property type="component" value="Linkage Group LG1"/>
</dbReference>
<feature type="region of interest" description="Disordered" evidence="1">
    <location>
        <begin position="311"/>
        <end position="335"/>
    </location>
</feature>
<comment type="caution">
    <text evidence="3">The sequence shown here is derived from an EMBL/GenBank/DDBJ whole genome shotgun (WGS) entry which is preliminary data.</text>
</comment>
<reference evidence="3 4" key="1">
    <citation type="submission" date="2018-04" db="EMBL/GenBank/DDBJ databases">
        <title>The genome of golden apple snail Pomacea canaliculata provides insight into stress tolerance and invasive adaptation.</title>
        <authorList>
            <person name="Liu C."/>
            <person name="Liu B."/>
            <person name="Ren Y."/>
            <person name="Zhang Y."/>
            <person name="Wang H."/>
            <person name="Li S."/>
            <person name="Jiang F."/>
            <person name="Yin L."/>
            <person name="Zhang G."/>
            <person name="Qian W."/>
            <person name="Fan W."/>
        </authorList>
    </citation>
    <scope>NUCLEOTIDE SEQUENCE [LARGE SCALE GENOMIC DNA]</scope>
    <source>
        <strain evidence="3">SZHN2017</strain>
        <tissue evidence="3">Muscle</tissue>
    </source>
</reference>
<feature type="compositionally biased region" description="Polar residues" evidence="1">
    <location>
        <begin position="326"/>
        <end position="335"/>
    </location>
</feature>
<evidence type="ECO:0000313" key="4">
    <source>
        <dbReference type="Proteomes" id="UP000245119"/>
    </source>
</evidence>
<evidence type="ECO:0000256" key="2">
    <source>
        <dbReference type="SAM" id="Phobius"/>
    </source>
</evidence>
<organism evidence="3 4">
    <name type="scientific">Pomacea canaliculata</name>
    <name type="common">Golden apple snail</name>
    <dbReference type="NCBI Taxonomy" id="400727"/>
    <lineage>
        <taxon>Eukaryota</taxon>
        <taxon>Metazoa</taxon>
        <taxon>Spiralia</taxon>
        <taxon>Lophotrochozoa</taxon>
        <taxon>Mollusca</taxon>
        <taxon>Gastropoda</taxon>
        <taxon>Caenogastropoda</taxon>
        <taxon>Architaenioglossa</taxon>
        <taxon>Ampullarioidea</taxon>
        <taxon>Ampullariidae</taxon>
        <taxon>Pomacea</taxon>
    </lineage>
</organism>
<keyword evidence="2" id="KW-0812">Transmembrane</keyword>
<evidence type="ECO:0000256" key="1">
    <source>
        <dbReference type="SAM" id="MobiDB-lite"/>
    </source>
</evidence>